<evidence type="ECO:0000259" key="7">
    <source>
        <dbReference type="PROSITE" id="PS50850"/>
    </source>
</evidence>
<feature type="transmembrane region" description="Helical" evidence="5">
    <location>
        <begin position="234"/>
        <end position="258"/>
    </location>
</feature>
<reference evidence="8 9" key="1">
    <citation type="journal article" date="2015" name="Stand. Genomic Sci.">
        <title>Genomic Encyclopedia of Bacterial and Archaeal Type Strains, Phase III: the genomes of soil and plant-associated and newly described type strains.</title>
        <authorList>
            <person name="Whitman W.B."/>
            <person name="Woyke T."/>
            <person name="Klenk H.P."/>
            <person name="Zhou Y."/>
            <person name="Lilburn T.G."/>
            <person name="Beck B.J."/>
            <person name="De Vos P."/>
            <person name="Vandamme P."/>
            <person name="Eisen J.A."/>
            <person name="Garrity G."/>
            <person name="Hugenholtz P."/>
            <person name="Kyrpides N.C."/>
        </authorList>
    </citation>
    <scope>NUCLEOTIDE SEQUENCE [LARGE SCALE GENOMIC DNA]</scope>
    <source>
        <strain evidence="8 9">CGMCC 1.5364</strain>
    </source>
</reference>
<dbReference type="RefSeq" id="WP_145399277.1">
    <property type="nucleotide sequence ID" value="NZ_VLKU01000011.1"/>
</dbReference>
<feature type="transmembrane region" description="Helical" evidence="5">
    <location>
        <begin position="156"/>
        <end position="178"/>
    </location>
</feature>
<dbReference type="Gene3D" id="1.20.1720.10">
    <property type="entry name" value="Multidrug resistance protein D"/>
    <property type="match status" value="1"/>
</dbReference>
<dbReference type="InterPro" id="IPR036259">
    <property type="entry name" value="MFS_trans_sf"/>
</dbReference>
<accession>A0A562NFQ8</accession>
<name>A0A562NFQ8_9RHOB</name>
<proteinExistence type="predicted"/>
<feature type="transmembrane region" description="Helical" evidence="5">
    <location>
        <begin position="270"/>
        <end position="290"/>
    </location>
</feature>
<evidence type="ECO:0000256" key="1">
    <source>
        <dbReference type="ARBA" id="ARBA00004141"/>
    </source>
</evidence>
<keyword evidence="2 5" id="KW-0812">Transmembrane</keyword>
<organism evidence="8 9">
    <name type="scientific">Paracoccus sulfuroxidans</name>
    <dbReference type="NCBI Taxonomy" id="384678"/>
    <lineage>
        <taxon>Bacteria</taxon>
        <taxon>Pseudomonadati</taxon>
        <taxon>Pseudomonadota</taxon>
        <taxon>Alphaproteobacteria</taxon>
        <taxon>Rhodobacterales</taxon>
        <taxon>Paracoccaceae</taxon>
        <taxon>Paracoccus</taxon>
    </lineage>
</organism>
<feature type="transmembrane region" description="Helical" evidence="5">
    <location>
        <begin position="73"/>
        <end position="93"/>
    </location>
</feature>
<evidence type="ECO:0000256" key="5">
    <source>
        <dbReference type="SAM" id="Phobius"/>
    </source>
</evidence>
<dbReference type="EMBL" id="VLKU01000011">
    <property type="protein sequence ID" value="TWI30966.1"/>
    <property type="molecule type" value="Genomic_DNA"/>
</dbReference>
<protein>
    <submittedName>
        <fullName evidence="8">DHA1 family bicyclomycin/chloramphenicol resistance-like MFS transporter</fullName>
    </submittedName>
</protein>
<evidence type="ECO:0000256" key="3">
    <source>
        <dbReference type="ARBA" id="ARBA00022989"/>
    </source>
</evidence>
<dbReference type="OrthoDB" id="9800416at2"/>
<feature type="domain" description="Major facilitator superfamily (MFS) profile" evidence="7">
    <location>
        <begin position="1"/>
        <end position="385"/>
    </location>
</feature>
<feature type="transmembrane region" description="Helical" evidence="5">
    <location>
        <begin position="99"/>
        <end position="116"/>
    </location>
</feature>
<dbReference type="InterPro" id="IPR020846">
    <property type="entry name" value="MFS_dom"/>
</dbReference>
<dbReference type="GO" id="GO:0022857">
    <property type="term" value="F:transmembrane transporter activity"/>
    <property type="evidence" value="ECO:0007669"/>
    <property type="project" value="InterPro"/>
</dbReference>
<dbReference type="Proteomes" id="UP000316225">
    <property type="component" value="Unassembled WGS sequence"/>
</dbReference>
<evidence type="ECO:0000313" key="8">
    <source>
        <dbReference type="EMBL" id="TWI30966.1"/>
    </source>
</evidence>
<feature type="transmembrane region" description="Helical" evidence="5">
    <location>
        <begin position="333"/>
        <end position="354"/>
    </location>
</feature>
<sequence>MSRKKIIMISVLLASFSQMAAYICVPALPLLSALFPSGKSAVIVSMYLLCAAIGQLVWGILSDHSGRALTLRWGLALGTVGTILCILSDDWLMLLFGRALQALGFSSCLVNSRAIIRDNCETDELQQTFAATTVWIAIIPTLTPIAGGVLSDVWGARAPFVLTFLTAALVWIVVVRGLGKTTPAGAPLSAKPSRRVLHAVARPAIWGSVLGALHFGALSAFLSNAPDVAQHLKLYAPTAFGLFLGSMTPLFILGAVVARKRPAAVRIDKVPVLILVQVGCVVVSMTAIRADAPLSALNLAAISLFSVLQGMILPAIISYVMSVEPGYGGRVSSLFGSIQMAGGALGIWVAQRMLLIWSDIGMHAVMLVFLTSAGLVSLLMLGGQRPPEWSP</sequence>
<dbReference type="InterPro" id="IPR011701">
    <property type="entry name" value="MFS"/>
</dbReference>
<feature type="chain" id="PRO_5021871294" evidence="6">
    <location>
        <begin position="21"/>
        <end position="391"/>
    </location>
</feature>
<comment type="subcellular location">
    <subcellularLocation>
        <location evidence="1">Membrane</location>
        <topology evidence="1">Multi-pass membrane protein</topology>
    </subcellularLocation>
</comment>
<evidence type="ECO:0000256" key="4">
    <source>
        <dbReference type="ARBA" id="ARBA00023136"/>
    </source>
</evidence>
<keyword evidence="4 5" id="KW-0472">Membrane</keyword>
<comment type="caution">
    <text evidence="8">The sequence shown here is derived from an EMBL/GenBank/DDBJ whole genome shotgun (WGS) entry which is preliminary data.</text>
</comment>
<dbReference type="PROSITE" id="PS50850">
    <property type="entry name" value="MFS"/>
    <property type="match status" value="1"/>
</dbReference>
<dbReference type="PANTHER" id="PTHR23501">
    <property type="entry name" value="MAJOR FACILITATOR SUPERFAMILY"/>
    <property type="match status" value="1"/>
</dbReference>
<feature type="transmembrane region" description="Helical" evidence="5">
    <location>
        <begin position="40"/>
        <end position="61"/>
    </location>
</feature>
<gene>
    <name evidence="8" type="ORF">IQ24_03190</name>
</gene>
<feature type="transmembrane region" description="Helical" evidence="5">
    <location>
        <begin position="296"/>
        <end position="321"/>
    </location>
</feature>
<evidence type="ECO:0000313" key="9">
    <source>
        <dbReference type="Proteomes" id="UP000316225"/>
    </source>
</evidence>
<dbReference type="AlphaFoldDB" id="A0A562NFQ8"/>
<feature type="transmembrane region" description="Helical" evidence="5">
    <location>
        <begin position="128"/>
        <end position="150"/>
    </location>
</feature>
<evidence type="ECO:0000256" key="6">
    <source>
        <dbReference type="SAM" id="SignalP"/>
    </source>
</evidence>
<feature type="transmembrane region" description="Helical" evidence="5">
    <location>
        <begin position="360"/>
        <end position="381"/>
    </location>
</feature>
<feature type="signal peptide" evidence="6">
    <location>
        <begin position="1"/>
        <end position="20"/>
    </location>
</feature>
<dbReference type="SUPFAM" id="SSF103473">
    <property type="entry name" value="MFS general substrate transporter"/>
    <property type="match status" value="1"/>
</dbReference>
<dbReference type="GO" id="GO:0005886">
    <property type="term" value="C:plasma membrane"/>
    <property type="evidence" value="ECO:0007669"/>
    <property type="project" value="TreeGrafter"/>
</dbReference>
<feature type="transmembrane region" description="Helical" evidence="5">
    <location>
        <begin position="199"/>
        <end position="222"/>
    </location>
</feature>
<keyword evidence="9" id="KW-1185">Reference proteome</keyword>
<keyword evidence="3 5" id="KW-1133">Transmembrane helix</keyword>
<keyword evidence="6" id="KW-0732">Signal</keyword>
<evidence type="ECO:0000256" key="2">
    <source>
        <dbReference type="ARBA" id="ARBA00022692"/>
    </source>
</evidence>
<dbReference type="Pfam" id="PF07690">
    <property type="entry name" value="MFS_1"/>
    <property type="match status" value="1"/>
</dbReference>